<protein>
    <submittedName>
        <fullName evidence="1">Uncharacterized protein</fullName>
    </submittedName>
</protein>
<reference evidence="2" key="4">
    <citation type="submission" date="2024-02" db="EMBL/GenBank/DDBJ databases">
        <title>Comparative genomics of Cryptococcus and Kwoniella reveals pathogenesis evolution and contrasting modes of karyotype evolution via chromosome fusion or intercentromeric recombination.</title>
        <authorList>
            <person name="Coelho M.A."/>
            <person name="David-Palma M."/>
            <person name="Shea T."/>
            <person name="Bowers K."/>
            <person name="McGinley-Smith S."/>
            <person name="Mohammad A.W."/>
            <person name="Gnirke A."/>
            <person name="Yurkov A.M."/>
            <person name="Nowrousian M."/>
            <person name="Sun S."/>
            <person name="Cuomo C.A."/>
            <person name="Heitman J."/>
        </authorList>
    </citation>
    <scope>NUCLEOTIDE SEQUENCE</scope>
    <source>
        <strain evidence="2">CBS 10118</strain>
    </source>
</reference>
<reference evidence="2" key="2">
    <citation type="submission" date="2013-07" db="EMBL/GenBank/DDBJ databases">
        <authorList>
            <consortium name="The Broad Institute Genome Sequencing Platform"/>
            <person name="Cuomo C."/>
            <person name="Litvintseva A."/>
            <person name="Chen Y."/>
            <person name="Heitman J."/>
            <person name="Sun S."/>
            <person name="Springer D."/>
            <person name="Dromer F."/>
            <person name="Young S.K."/>
            <person name="Zeng Q."/>
            <person name="Gargeya S."/>
            <person name="Fitzgerald M."/>
            <person name="Abouelleil A."/>
            <person name="Alvarado L."/>
            <person name="Berlin A.M."/>
            <person name="Chapman S.B."/>
            <person name="Dewar J."/>
            <person name="Goldberg J."/>
            <person name="Griggs A."/>
            <person name="Gujja S."/>
            <person name="Hansen M."/>
            <person name="Howarth C."/>
            <person name="Imamovic A."/>
            <person name="Larimer J."/>
            <person name="McCowan C."/>
            <person name="Murphy C."/>
            <person name="Pearson M."/>
            <person name="Priest M."/>
            <person name="Roberts A."/>
            <person name="Saif S."/>
            <person name="Shea T."/>
            <person name="Sykes S."/>
            <person name="Wortman J."/>
            <person name="Nusbaum C."/>
            <person name="Birren B."/>
        </authorList>
    </citation>
    <scope>NUCLEOTIDE SEQUENCE</scope>
    <source>
        <strain evidence="2">CBS 10118</strain>
    </source>
</reference>
<dbReference type="EMBL" id="CP144545">
    <property type="protein sequence ID" value="WVW84746.1"/>
    <property type="molecule type" value="Genomic_DNA"/>
</dbReference>
<accession>A0A1B9G0E6</accession>
<organism evidence="1">
    <name type="scientific">Kwoniella bestiolae CBS 10118</name>
    <dbReference type="NCBI Taxonomy" id="1296100"/>
    <lineage>
        <taxon>Eukaryota</taxon>
        <taxon>Fungi</taxon>
        <taxon>Dikarya</taxon>
        <taxon>Basidiomycota</taxon>
        <taxon>Agaricomycotina</taxon>
        <taxon>Tremellomycetes</taxon>
        <taxon>Tremellales</taxon>
        <taxon>Cryptococcaceae</taxon>
        <taxon>Kwoniella</taxon>
    </lineage>
</organism>
<reference evidence="1" key="3">
    <citation type="submission" date="2014-01" db="EMBL/GenBank/DDBJ databases">
        <title>Evolution of pathogenesis and genome organization in the Tremellales.</title>
        <authorList>
            <person name="Cuomo C."/>
            <person name="Litvintseva A."/>
            <person name="Heitman J."/>
            <person name="Chen Y."/>
            <person name="Sun S."/>
            <person name="Springer D."/>
            <person name="Dromer F."/>
            <person name="Young S."/>
            <person name="Zeng Q."/>
            <person name="Chapman S."/>
            <person name="Gujja S."/>
            <person name="Saif S."/>
            <person name="Birren B."/>
        </authorList>
    </citation>
    <scope>NUCLEOTIDE SEQUENCE</scope>
    <source>
        <strain evidence="1">CBS 10118</strain>
    </source>
</reference>
<sequence length="96" mass="10462">MSIIIEFHEVPFGPHQADIFQATIPVHFGEPFALAFEQVHSMRHPGHGGSGSGFDYQYIVERPGGRLTVIPPDMSPADLGLPQGPGNKVWVITRGD</sequence>
<dbReference type="GeneID" id="30210353"/>
<dbReference type="Proteomes" id="UP000092730">
    <property type="component" value="Chromosome 5"/>
</dbReference>
<evidence type="ECO:0000313" key="3">
    <source>
        <dbReference type="Proteomes" id="UP000092730"/>
    </source>
</evidence>
<evidence type="ECO:0000313" key="2">
    <source>
        <dbReference type="EMBL" id="WVW84746.1"/>
    </source>
</evidence>
<keyword evidence="3" id="KW-1185">Reference proteome</keyword>
<dbReference type="RefSeq" id="XP_019045564.1">
    <property type="nucleotide sequence ID" value="XM_019192567.1"/>
</dbReference>
<name>A0A1B9G0E6_9TREE</name>
<dbReference type="OrthoDB" id="10531507at2759"/>
<proteinExistence type="predicted"/>
<dbReference type="EMBL" id="KI894022">
    <property type="protein sequence ID" value="OCF24494.1"/>
    <property type="molecule type" value="Genomic_DNA"/>
</dbReference>
<evidence type="ECO:0000313" key="1">
    <source>
        <dbReference type="EMBL" id="OCF24494.1"/>
    </source>
</evidence>
<reference evidence="1" key="1">
    <citation type="submission" date="2013-07" db="EMBL/GenBank/DDBJ databases">
        <title>The Genome Sequence of Cryptococcus bestiolae CBS10118.</title>
        <authorList>
            <consortium name="The Broad Institute Genome Sequencing Platform"/>
            <person name="Cuomo C."/>
            <person name="Litvintseva A."/>
            <person name="Chen Y."/>
            <person name="Heitman J."/>
            <person name="Sun S."/>
            <person name="Springer D."/>
            <person name="Dromer F."/>
            <person name="Young S.K."/>
            <person name="Zeng Q."/>
            <person name="Gargeya S."/>
            <person name="Fitzgerald M."/>
            <person name="Abouelleil A."/>
            <person name="Alvarado L."/>
            <person name="Berlin A.M."/>
            <person name="Chapman S.B."/>
            <person name="Dewar J."/>
            <person name="Goldberg J."/>
            <person name="Griggs A."/>
            <person name="Gujja S."/>
            <person name="Hansen M."/>
            <person name="Howarth C."/>
            <person name="Imamovic A."/>
            <person name="Larimer J."/>
            <person name="McCowan C."/>
            <person name="Murphy C."/>
            <person name="Pearson M."/>
            <person name="Priest M."/>
            <person name="Roberts A."/>
            <person name="Saif S."/>
            <person name="Shea T."/>
            <person name="Sykes S."/>
            <person name="Wortman J."/>
            <person name="Nusbaum C."/>
            <person name="Birren B."/>
        </authorList>
    </citation>
    <scope>NUCLEOTIDE SEQUENCE [LARGE SCALE GENOMIC DNA]</scope>
    <source>
        <strain evidence="1">CBS 10118</strain>
    </source>
</reference>
<gene>
    <name evidence="1" type="ORF">I302_05954</name>
    <name evidence="2" type="ORF">I302_106781</name>
</gene>
<dbReference type="AlphaFoldDB" id="A0A1B9G0E6"/>
<dbReference type="VEuPathDB" id="FungiDB:I302_05954"/>
<dbReference type="KEGG" id="kbi:30210353"/>